<dbReference type="RefSeq" id="WP_263593671.1">
    <property type="nucleotide sequence ID" value="NZ_CP107020.1"/>
</dbReference>
<gene>
    <name evidence="7" type="ORF">BRM3_12725</name>
</gene>
<evidence type="ECO:0000259" key="6">
    <source>
        <dbReference type="PROSITE" id="PS51296"/>
    </source>
</evidence>
<dbReference type="PROSITE" id="PS51296">
    <property type="entry name" value="RIESKE"/>
    <property type="match status" value="1"/>
</dbReference>
<dbReference type="InterPro" id="IPR050584">
    <property type="entry name" value="Cholesterol_7-desaturase"/>
</dbReference>
<evidence type="ECO:0000256" key="5">
    <source>
        <dbReference type="ARBA" id="ARBA00023014"/>
    </source>
</evidence>
<dbReference type="Gene3D" id="2.102.10.10">
    <property type="entry name" value="Rieske [2Fe-2S] iron-sulphur domain"/>
    <property type="match status" value="1"/>
</dbReference>
<accession>A0ABY6FZU3</accession>
<dbReference type="Proteomes" id="UP001164305">
    <property type="component" value="Chromosome"/>
</dbReference>
<keyword evidence="5" id="KW-0411">Iron-sulfur</keyword>
<keyword evidence="8" id="KW-1185">Reference proteome</keyword>
<name>A0ABY6FZU3_9MICO</name>
<evidence type="ECO:0000256" key="4">
    <source>
        <dbReference type="ARBA" id="ARBA00023004"/>
    </source>
</evidence>
<keyword evidence="1" id="KW-0001">2Fe-2S</keyword>
<organism evidence="7 8">
    <name type="scientific">Brachybacterium huguangmaarense</name>
    <dbReference type="NCBI Taxonomy" id="1652028"/>
    <lineage>
        <taxon>Bacteria</taxon>
        <taxon>Bacillati</taxon>
        <taxon>Actinomycetota</taxon>
        <taxon>Actinomycetes</taxon>
        <taxon>Micrococcales</taxon>
        <taxon>Dermabacteraceae</taxon>
        <taxon>Brachybacterium</taxon>
    </lineage>
</organism>
<evidence type="ECO:0000256" key="1">
    <source>
        <dbReference type="ARBA" id="ARBA00022714"/>
    </source>
</evidence>
<evidence type="ECO:0000256" key="2">
    <source>
        <dbReference type="ARBA" id="ARBA00022723"/>
    </source>
</evidence>
<feature type="domain" description="Rieske" evidence="6">
    <location>
        <begin position="5"/>
        <end position="101"/>
    </location>
</feature>
<keyword evidence="4" id="KW-0408">Iron</keyword>
<evidence type="ECO:0000313" key="8">
    <source>
        <dbReference type="Proteomes" id="UP001164305"/>
    </source>
</evidence>
<dbReference type="PANTHER" id="PTHR21266">
    <property type="entry name" value="IRON-SULFUR DOMAIN CONTAINING PROTEIN"/>
    <property type="match status" value="1"/>
</dbReference>
<dbReference type="InterPro" id="IPR036922">
    <property type="entry name" value="Rieske_2Fe-2S_sf"/>
</dbReference>
<proteinExistence type="predicted"/>
<protein>
    <submittedName>
        <fullName evidence="7">Rieske 2Fe-2S domain-containing protein</fullName>
    </submittedName>
</protein>
<dbReference type="EMBL" id="CP107020">
    <property type="protein sequence ID" value="UYG16458.1"/>
    <property type="molecule type" value="Genomic_DNA"/>
</dbReference>
<reference evidence="7" key="1">
    <citation type="submission" date="2022-10" db="EMBL/GenBank/DDBJ databases">
        <title>Whole-Genome Sequencing of Brachybacterium huguangmaarense BRM-3, Isolated from Betula schmidtii.</title>
        <authorList>
            <person name="Haam D."/>
        </authorList>
    </citation>
    <scope>NUCLEOTIDE SEQUENCE</scope>
    <source>
        <strain evidence="7">BRM-3</strain>
    </source>
</reference>
<dbReference type="PANTHER" id="PTHR21266:SF60">
    <property type="entry name" value="3-KETOSTEROID-9-ALPHA-MONOOXYGENASE, OXYGENASE COMPONENT"/>
    <property type="match status" value="1"/>
</dbReference>
<evidence type="ECO:0000256" key="3">
    <source>
        <dbReference type="ARBA" id="ARBA00023002"/>
    </source>
</evidence>
<evidence type="ECO:0000313" key="7">
    <source>
        <dbReference type="EMBL" id="UYG16458.1"/>
    </source>
</evidence>
<dbReference type="SUPFAM" id="SSF50022">
    <property type="entry name" value="ISP domain"/>
    <property type="match status" value="1"/>
</dbReference>
<dbReference type="Pfam" id="PF00355">
    <property type="entry name" value="Rieske"/>
    <property type="match status" value="1"/>
</dbReference>
<sequence>MGGFVPVATLAQLAPGEVIGVEIDGVELALARDGDGDVHALADRCSHGDVALSDGDVDSGAIECWKHGSQFDLTTGRPRQLPAVVPVPVYPVHVDPATGTIGVDPTAPTIN</sequence>
<keyword evidence="2" id="KW-0479">Metal-binding</keyword>
<keyword evidence="3" id="KW-0560">Oxidoreductase</keyword>
<dbReference type="InterPro" id="IPR017941">
    <property type="entry name" value="Rieske_2Fe-2S"/>
</dbReference>